<reference evidence="6 7" key="1">
    <citation type="submission" date="2018-03" db="EMBL/GenBank/DDBJ databases">
        <title>Streptomyces dioscori sp. nov., a novel endophytic actinobacterium isolated from bulbil of Dioscorea bulbifera L.</title>
        <authorList>
            <person name="Zhikuan W."/>
        </authorList>
    </citation>
    <scope>NUCLEOTIDE SEQUENCE [LARGE SCALE GENOMIC DNA]</scope>
    <source>
        <strain evidence="6 7">A217</strain>
    </source>
</reference>
<name>A0A2P8QF65_9ACTN</name>
<dbReference type="PANTHER" id="PTHR30290">
    <property type="entry name" value="PERIPLASMIC BINDING COMPONENT OF ABC TRANSPORTER"/>
    <property type="match status" value="1"/>
</dbReference>
<dbReference type="CDD" id="cd00995">
    <property type="entry name" value="PBP2_NikA_DppA_OppA_like"/>
    <property type="match status" value="1"/>
</dbReference>
<feature type="chain" id="PRO_5038968913" description="Solute-binding protein family 5 domain-containing protein" evidence="4">
    <location>
        <begin position="29"/>
        <end position="517"/>
    </location>
</feature>
<evidence type="ECO:0000256" key="4">
    <source>
        <dbReference type="SAM" id="SignalP"/>
    </source>
</evidence>
<dbReference type="Gene3D" id="3.40.190.10">
    <property type="entry name" value="Periplasmic binding protein-like II"/>
    <property type="match status" value="1"/>
</dbReference>
<comment type="caution">
    <text evidence="6">The sequence shown here is derived from an EMBL/GenBank/DDBJ whole genome shotgun (WGS) entry which is preliminary data.</text>
</comment>
<feature type="domain" description="Solute-binding protein family 5" evidence="5">
    <location>
        <begin position="90"/>
        <end position="430"/>
    </location>
</feature>
<keyword evidence="3 4" id="KW-0732">Signal</keyword>
<dbReference type="PIRSF" id="PIRSF002741">
    <property type="entry name" value="MppA"/>
    <property type="match status" value="1"/>
</dbReference>
<evidence type="ECO:0000256" key="3">
    <source>
        <dbReference type="ARBA" id="ARBA00022729"/>
    </source>
</evidence>
<feature type="signal peptide" evidence="4">
    <location>
        <begin position="1"/>
        <end position="28"/>
    </location>
</feature>
<dbReference type="Pfam" id="PF00496">
    <property type="entry name" value="SBP_bac_5"/>
    <property type="match status" value="1"/>
</dbReference>
<dbReference type="InterPro" id="IPR039424">
    <property type="entry name" value="SBP_5"/>
</dbReference>
<proteinExistence type="inferred from homology"/>
<dbReference type="PANTHER" id="PTHR30290:SF9">
    <property type="entry name" value="OLIGOPEPTIDE-BINDING PROTEIN APPA"/>
    <property type="match status" value="1"/>
</dbReference>
<dbReference type="InterPro" id="IPR000914">
    <property type="entry name" value="SBP_5_dom"/>
</dbReference>
<keyword evidence="7" id="KW-1185">Reference proteome</keyword>
<dbReference type="AlphaFoldDB" id="A0A2P8QF65"/>
<dbReference type="GO" id="GO:0042597">
    <property type="term" value="C:periplasmic space"/>
    <property type="evidence" value="ECO:0007669"/>
    <property type="project" value="UniProtKB-ARBA"/>
</dbReference>
<organism evidence="6 7">
    <name type="scientific">Streptomyces dioscori</name>
    <dbReference type="NCBI Taxonomy" id="2109333"/>
    <lineage>
        <taxon>Bacteria</taxon>
        <taxon>Bacillati</taxon>
        <taxon>Actinomycetota</taxon>
        <taxon>Actinomycetes</taxon>
        <taxon>Kitasatosporales</taxon>
        <taxon>Streptomycetaceae</taxon>
        <taxon>Streptomyces</taxon>
        <taxon>Streptomyces aurantiacus group</taxon>
    </lineage>
</organism>
<dbReference type="RefSeq" id="WP_107014630.1">
    <property type="nucleotide sequence ID" value="NZ_KZ679038.1"/>
</dbReference>
<dbReference type="GO" id="GO:1904680">
    <property type="term" value="F:peptide transmembrane transporter activity"/>
    <property type="evidence" value="ECO:0007669"/>
    <property type="project" value="TreeGrafter"/>
</dbReference>
<evidence type="ECO:0000259" key="5">
    <source>
        <dbReference type="Pfam" id="PF00496"/>
    </source>
</evidence>
<accession>A0A2P8QF65</accession>
<evidence type="ECO:0000256" key="2">
    <source>
        <dbReference type="ARBA" id="ARBA00022448"/>
    </source>
</evidence>
<sequence>MRKSTAGTTACGTALMATALLLSGCSSGGTDSAASGTASSPAKRGGSLSMSLSSAIDTWNPQKALATQSYRVFPQVYASLLRSTPDGKTLQPALASSYKADPKARTLKFTLSPDAKFSDGRPVTSADVKFSEGLWSKGELYGSYFSSIKSVDTPSRNTVVFHLSEPDETLPAVLSTANAAIFPDKYGGRSAAAYWKKPVGAGPFVISGETVGRSIALTRNPHYYRTGLPYLDKVDYKVVADGGQQLLQFQSGSLDVVNGVELEAAAQYPKNNIVRAPSTGVSVLTMNTKSGPLADVRLRKAIALAVDYRKLVRGGYVGEAGVATSLLPQQVPGVTKCPKCTWSTTDVKAAKKLVDASDYDGRTIELIVPSDGGPGKLAAQALTPMLAEAGIKATVSPLPTSSLIDDLGKGSFQLGMVTYSALAPTPIDPLGFLGATGVVFSQSDPGPANKALAAVHAASDTSEVSAAVQDFEATANASHAVLPLAVPNALDAVADRVQGFVAAPYQAYCADELNIRS</sequence>
<comment type="similarity">
    <text evidence="1">Belongs to the bacterial solute-binding protein 5 family.</text>
</comment>
<dbReference type="PROSITE" id="PS51257">
    <property type="entry name" value="PROKAR_LIPOPROTEIN"/>
    <property type="match status" value="1"/>
</dbReference>
<dbReference type="SUPFAM" id="SSF53850">
    <property type="entry name" value="Periplasmic binding protein-like II"/>
    <property type="match status" value="1"/>
</dbReference>
<dbReference type="OrthoDB" id="9046151at2"/>
<protein>
    <recommendedName>
        <fullName evidence="5">Solute-binding protein family 5 domain-containing protein</fullName>
    </recommendedName>
</protein>
<keyword evidence="2" id="KW-0813">Transport</keyword>
<evidence type="ECO:0000313" key="6">
    <source>
        <dbReference type="EMBL" id="PSM44874.1"/>
    </source>
</evidence>
<dbReference type="Gene3D" id="3.10.105.10">
    <property type="entry name" value="Dipeptide-binding Protein, Domain 3"/>
    <property type="match status" value="1"/>
</dbReference>
<dbReference type="EMBL" id="PYBJ01000001">
    <property type="protein sequence ID" value="PSM44874.1"/>
    <property type="molecule type" value="Genomic_DNA"/>
</dbReference>
<dbReference type="InterPro" id="IPR030678">
    <property type="entry name" value="Peptide/Ni-bd"/>
</dbReference>
<dbReference type="GO" id="GO:0043190">
    <property type="term" value="C:ATP-binding cassette (ABC) transporter complex"/>
    <property type="evidence" value="ECO:0007669"/>
    <property type="project" value="InterPro"/>
</dbReference>
<evidence type="ECO:0000256" key="1">
    <source>
        <dbReference type="ARBA" id="ARBA00005695"/>
    </source>
</evidence>
<evidence type="ECO:0000313" key="7">
    <source>
        <dbReference type="Proteomes" id="UP000240429"/>
    </source>
</evidence>
<dbReference type="Proteomes" id="UP000240429">
    <property type="component" value="Unassembled WGS sequence"/>
</dbReference>
<gene>
    <name evidence="6" type="ORF">C6Y14_01820</name>
</gene>
<dbReference type="GO" id="GO:0015833">
    <property type="term" value="P:peptide transport"/>
    <property type="evidence" value="ECO:0007669"/>
    <property type="project" value="TreeGrafter"/>
</dbReference>